<dbReference type="SUPFAM" id="SSF52540">
    <property type="entry name" value="P-loop containing nucleoside triphosphate hydrolases"/>
    <property type="match status" value="1"/>
</dbReference>
<dbReference type="PANTHER" id="PTHR32182">
    <property type="entry name" value="DNA REPLICATION AND REPAIR PROTEIN RECF"/>
    <property type="match status" value="1"/>
</dbReference>
<dbReference type="GO" id="GO:0005524">
    <property type="term" value="F:ATP binding"/>
    <property type="evidence" value="ECO:0007669"/>
    <property type="project" value="InterPro"/>
</dbReference>
<evidence type="ECO:0000313" key="3">
    <source>
        <dbReference type="Proteomes" id="UP000066487"/>
    </source>
</evidence>
<evidence type="ECO:0000313" key="2">
    <source>
        <dbReference type="EMBL" id="ALH99513.1"/>
    </source>
</evidence>
<dbReference type="EMBL" id="CP012830">
    <property type="protein sequence ID" value="ALH99513.1"/>
    <property type="molecule type" value="Genomic_DNA"/>
</dbReference>
<protein>
    <recommendedName>
        <fullName evidence="1">ATPase AAA-type core domain-containing protein</fullName>
    </recommendedName>
</protein>
<dbReference type="OrthoDB" id="104167at2"/>
<reference evidence="3" key="1">
    <citation type="submission" date="2015-09" db="EMBL/GenBank/DDBJ databases">
        <title>Whole genome sequence of Pseudomonas fluorescens FW300-N2E3.</title>
        <authorList>
            <person name="Ray J."/>
            <person name="Melnyk R."/>
            <person name="Deutschbauer A."/>
        </authorList>
    </citation>
    <scope>NUCLEOTIDE SEQUENCE [LARGE SCALE GENOMIC DNA]</scope>
    <source>
        <strain evidence="3">FW300-N2E3</strain>
    </source>
</reference>
<feature type="domain" description="ATPase AAA-type core" evidence="1">
    <location>
        <begin position="23"/>
        <end position="359"/>
    </location>
</feature>
<organism evidence="2 3">
    <name type="scientific">Pseudomonas fluorescens</name>
    <dbReference type="NCBI Taxonomy" id="294"/>
    <lineage>
        <taxon>Bacteria</taxon>
        <taxon>Pseudomonadati</taxon>
        <taxon>Pseudomonadota</taxon>
        <taxon>Gammaproteobacteria</taxon>
        <taxon>Pseudomonadales</taxon>
        <taxon>Pseudomonadaceae</taxon>
        <taxon>Pseudomonas</taxon>
    </lineage>
</organism>
<dbReference type="GO" id="GO:0000731">
    <property type="term" value="P:DNA synthesis involved in DNA repair"/>
    <property type="evidence" value="ECO:0007669"/>
    <property type="project" value="TreeGrafter"/>
</dbReference>
<proteinExistence type="predicted"/>
<dbReference type="InterPro" id="IPR014555">
    <property type="entry name" value="RecF-like"/>
</dbReference>
<dbReference type="RefSeq" id="WP_054593117.1">
    <property type="nucleotide sequence ID" value="NZ_CP012830.1"/>
</dbReference>
<accession>A0A0N9WD93</accession>
<dbReference type="Gene3D" id="3.40.50.300">
    <property type="entry name" value="P-loop containing nucleotide triphosphate hydrolases"/>
    <property type="match status" value="1"/>
</dbReference>
<dbReference type="PIRSF" id="PIRSF029347">
    <property type="entry name" value="RecF"/>
    <property type="match status" value="1"/>
</dbReference>
<dbReference type="GO" id="GO:0006302">
    <property type="term" value="P:double-strand break repair"/>
    <property type="evidence" value="ECO:0007669"/>
    <property type="project" value="TreeGrafter"/>
</dbReference>
<dbReference type="GO" id="GO:0016887">
    <property type="term" value="F:ATP hydrolysis activity"/>
    <property type="evidence" value="ECO:0007669"/>
    <property type="project" value="InterPro"/>
</dbReference>
<reference evidence="2 3" key="2">
    <citation type="journal article" date="2018" name="Nature">
        <title>Mutant phenotypes for thousands of bacterial genes of unknown function.</title>
        <authorList>
            <person name="Price M.N."/>
            <person name="Wetmore K.M."/>
            <person name="Waters R.J."/>
            <person name="Callaghan M."/>
            <person name="Ray J."/>
            <person name="Liu H."/>
            <person name="Kuehl J.V."/>
            <person name="Melnyk R.A."/>
            <person name="Lamson J.S."/>
            <person name="Suh Y."/>
            <person name="Carlson H.K."/>
            <person name="Esquivel Z."/>
            <person name="Sadeeshkumar H."/>
            <person name="Chakraborty R."/>
            <person name="Zane G.M."/>
            <person name="Rubin B.E."/>
            <person name="Wall J.D."/>
            <person name="Visel A."/>
            <person name="Bristow J."/>
            <person name="Blow M.J."/>
            <person name="Arkin A.P."/>
            <person name="Deutschbauer A.M."/>
        </authorList>
    </citation>
    <scope>NUCLEOTIDE SEQUENCE [LARGE SCALE GENOMIC DNA]</scope>
    <source>
        <strain evidence="2 3">FW300-N2E3</strain>
    </source>
</reference>
<dbReference type="InterPro" id="IPR003959">
    <property type="entry name" value="ATPase_AAA_core"/>
</dbReference>
<dbReference type="InterPro" id="IPR027417">
    <property type="entry name" value="P-loop_NTPase"/>
</dbReference>
<dbReference type="Pfam" id="PF13304">
    <property type="entry name" value="AAA_21"/>
    <property type="match status" value="1"/>
</dbReference>
<dbReference type="PANTHER" id="PTHR32182:SF22">
    <property type="entry name" value="ATP-DEPENDENT ENDONUCLEASE, OLD FAMILY-RELATED"/>
    <property type="match status" value="1"/>
</dbReference>
<name>A0A0N9WD93_PSEFL</name>
<sequence>MIDTIEISNYKSIEKVKLELGRVNLFIGENGAGKSNLLEAISLMSAAASNKLDNEFLLSRGIRVTAPQLMRSQFHKNTDLLPIKIDVLIKDFEPITFEINNDNGHYSSWQSNLKKNGKNASEYTSKKFENYIREPDADLDKILQQVTQFLEQARAIKSKLESENKKSILNPFKDTDNTISKIIINYQNEFRELPKELEDFVIYSPEQTALRTFDQEGQIEPLGVKGEGLLKLLSVLSEIDNGKAFNDISERLKVLGWFESLRIAKDSSMSPVGMDISDNFTSESGKVFDHRSANEGFLFLIFYYALLSTNLTPSFFAIDNIDTSLNPKLCVELMKQLAGLARKNNKQVLLTTHNPAVLDGMNLEDDDQRLFVVSRNLTGQTRIKRIKKPKNVELKLSEMFMRGVLGGLPKGF</sequence>
<dbReference type="AlphaFoldDB" id="A0A0N9WD93"/>
<gene>
    <name evidence="2" type="ORF">AO353_00100</name>
</gene>
<evidence type="ECO:0000259" key="1">
    <source>
        <dbReference type="Pfam" id="PF13304"/>
    </source>
</evidence>
<dbReference type="Proteomes" id="UP000066487">
    <property type="component" value="Chromosome"/>
</dbReference>